<protein>
    <submittedName>
        <fullName evidence="2">Uncharacterized protein</fullName>
    </submittedName>
</protein>
<evidence type="ECO:0000256" key="1">
    <source>
        <dbReference type="SAM" id="Phobius"/>
    </source>
</evidence>
<accession>A0A6B0RAJ3</accession>
<keyword evidence="3" id="KW-1185">Reference proteome</keyword>
<feature type="transmembrane region" description="Helical" evidence="1">
    <location>
        <begin position="30"/>
        <end position="48"/>
    </location>
</feature>
<keyword evidence="1" id="KW-1133">Transmembrane helix</keyword>
<dbReference type="EMBL" id="VBQZ03000024">
    <property type="protein sequence ID" value="MXQ85156.1"/>
    <property type="molecule type" value="Genomic_DNA"/>
</dbReference>
<organism evidence="2 3">
    <name type="scientific">Bos mutus</name>
    <name type="common">wild yak</name>
    <dbReference type="NCBI Taxonomy" id="72004"/>
    <lineage>
        <taxon>Eukaryota</taxon>
        <taxon>Metazoa</taxon>
        <taxon>Chordata</taxon>
        <taxon>Craniata</taxon>
        <taxon>Vertebrata</taxon>
        <taxon>Euteleostomi</taxon>
        <taxon>Mammalia</taxon>
        <taxon>Eutheria</taxon>
        <taxon>Laurasiatheria</taxon>
        <taxon>Artiodactyla</taxon>
        <taxon>Ruminantia</taxon>
        <taxon>Pecora</taxon>
        <taxon>Bovidae</taxon>
        <taxon>Bovinae</taxon>
        <taxon>Bos</taxon>
    </lineage>
</organism>
<proteinExistence type="predicted"/>
<evidence type="ECO:0000313" key="2">
    <source>
        <dbReference type="EMBL" id="MXQ85156.1"/>
    </source>
</evidence>
<dbReference type="AlphaFoldDB" id="A0A6B0RAJ3"/>
<name>A0A6B0RAJ3_9CETA</name>
<dbReference type="Proteomes" id="UP000322234">
    <property type="component" value="Unassembled WGS sequence"/>
</dbReference>
<comment type="caution">
    <text evidence="2">The sequence shown here is derived from an EMBL/GenBank/DDBJ whole genome shotgun (WGS) entry which is preliminary data.</text>
</comment>
<evidence type="ECO:0000313" key="3">
    <source>
        <dbReference type="Proteomes" id="UP000322234"/>
    </source>
</evidence>
<keyword evidence="1" id="KW-0812">Transmembrane</keyword>
<keyword evidence="1" id="KW-0472">Membrane</keyword>
<gene>
    <name evidence="2" type="ORF">E5288_WYG004199</name>
</gene>
<reference evidence="2" key="1">
    <citation type="submission" date="2019-10" db="EMBL/GenBank/DDBJ databases">
        <title>The sequence and de novo assembly of the wild yak genome.</title>
        <authorList>
            <person name="Liu Y."/>
        </authorList>
    </citation>
    <scope>NUCLEOTIDE SEQUENCE [LARGE SCALE GENOMIC DNA]</scope>
    <source>
        <strain evidence="2">WY2019</strain>
    </source>
</reference>
<sequence>MFVRCALSSHYTLLFSHGNAVDLSQMCNFYIGLGSCINCNISYYLLRLRRQLRQAPRRRTFMPTSTPRGRRCAPGKICIIEMHKT</sequence>